<evidence type="ECO:0000313" key="2">
    <source>
        <dbReference type="Proteomes" id="UP001162992"/>
    </source>
</evidence>
<comment type="caution">
    <text evidence="1">The sequence shown here is derived from an EMBL/GenBank/DDBJ whole genome shotgun (WGS) entry which is preliminary data.</text>
</comment>
<dbReference type="EMBL" id="CM055095">
    <property type="protein sequence ID" value="KAJ7560339.1"/>
    <property type="molecule type" value="Genomic_DNA"/>
</dbReference>
<dbReference type="Proteomes" id="UP001162992">
    <property type="component" value="Chromosome 4"/>
</dbReference>
<gene>
    <name evidence="1" type="ORF">O6H91_04G125200</name>
</gene>
<evidence type="ECO:0000313" key="1">
    <source>
        <dbReference type="EMBL" id="KAJ7560339.1"/>
    </source>
</evidence>
<organism evidence="1 2">
    <name type="scientific">Diphasiastrum complanatum</name>
    <name type="common">Issler's clubmoss</name>
    <name type="synonym">Lycopodium complanatum</name>
    <dbReference type="NCBI Taxonomy" id="34168"/>
    <lineage>
        <taxon>Eukaryota</taxon>
        <taxon>Viridiplantae</taxon>
        <taxon>Streptophyta</taxon>
        <taxon>Embryophyta</taxon>
        <taxon>Tracheophyta</taxon>
        <taxon>Lycopodiopsida</taxon>
        <taxon>Lycopodiales</taxon>
        <taxon>Lycopodiaceae</taxon>
        <taxon>Lycopodioideae</taxon>
        <taxon>Diphasiastrum</taxon>
    </lineage>
</organism>
<accession>A0ACC2E149</accession>
<sequence>MDAGLAITILDHVCVLVTQILTARSELQDAPRKVLDLVDVVETAEVRLNKLRETDLPAELSFRKCLQDLGTELVSAQEKVEKYKRKQAQRKNEALEIAKAAFQQGVVKQNRETESIRERLRKLLEQLDQLLTVDSNLKITSLSTTTLDSNAKLTTLSETVEMTLKLVRPPLPATPVLVSLLDQLAILSLDDEECEVDLEIASSHTSDFQAPLVELQRLSSQEIIKDDGNRRAATEGGYEIANSSKVRFSIKVEEDRCFYVIVYDATEATEPSLFFPLSTSMKYKVDSNFKRKFPDPVKYRSDPLSMVIEKSERLGTDGVGRQNVYILLSCSKLHPDNLKLVNLGDIEENIDNEVFVRKFIFDVK</sequence>
<protein>
    <submittedName>
        <fullName evidence="1">Uncharacterized protein</fullName>
    </submittedName>
</protein>
<keyword evidence="2" id="KW-1185">Reference proteome</keyword>
<reference evidence="2" key="1">
    <citation type="journal article" date="2024" name="Proc. Natl. Acad. Sci. U.S.A.">
        <title>Extraordinary preservation of gene collinearity over three hundred million years revealed in homosporous lycophytes.</title>
        <authorList>
            <person name="Li C."/>
            <person name="Wickell D."/>
            <person name="Kuo L.Y."/>
            <person name="Chen X."/>
            <person name="Nie B."/>
            <person name="Liao X."/>
            <person name="Peng D."/>
            <person name="Ji J."/>
            <person name="Jenkins J."/>
            <person name="Williams M."/>
            <person name="Shu S."/>
            <person name="Plott C."/>
            <person name="Barry K."/>
            <person name="Rajasekar S."/>
            <person name="Grimwood J."/>
            <person name="Han X."/>
            <person name="Sun S."/>
            <person name="Hou Z."/>
            <person name="He W."/>
            <person name="Dai G."/>
            <person name="Sun C."/>
            <person name="Schmutz J."/>
            <person name="Leebens-Mack J.H."/>
            <person name="Li F.W."/>
            <person name="Wang L."/>
        </authorList>
    </citation>
    <scope>NUCLEOTIDE SEQUENCE [LARGE SCALE GENOMIC DNA]</scope>
    <source>
        <strain evidence="2">cv. PW_Plant_1</strain>
    </source>
</reference>
<name>A0ACC2E149_DIPCM</name>
<proteinExistence type="predicted"/>